<dbReference type="RefSeq" id="WP_027048286.1">
    <property type="nucleotide sequence ID" value="NZ_CP025257.1"/>
</dbReference>
<accession>A0A2K9BW06</accession>
<evidence type="ECO:0000256" key="4">
    <source>
        <dbReference type="ARBA" id="ARBA00023186"/>
    </source>
</evidence>
<dbReference type="EMBL" id="CP025257">
    <property type="protein sequence ID" value="AUF83900.1"/>
    <property type="molecule type" value="Genomic_DNA"/>
</dbReference>
<dbReference type="PANTHER" id="PTHR30111">
    <property type="entry name" value="33 KDA CHAPERONIN"/>
    <property type="match status" value="1"/>
</dbReference>
<dbReference type="KEGG" id="msyr:CXP39_03865"/>
<keyword evidence="2" id="KW-0862">Zinc</keyword>
<keyword evidence="1" id="KW-0963">Cytoplasm</keyword>
<evidence type="ECO:0000313" key="6">
    <source>
        <dbReference type="EMBL" id="AUF83900.1"/>
    </source>
</evidence>
<evidence type="ECO:0000256" key="2">
    <source>
        <dbReference type="ARBA" id="ARBA00022833"/>
    </source>
</evidence>
<proteinExistence type="predicted"/>
<dbReference type="SUPFAM" id="SSF64397">
    <property type="entry name" value="Hsp33 domain"/>
    <property type="match status" value="1"/>
</dbReference>
<sequence length="286" mass="32243">MDIRIRGISSKHNAKISIVDITESMQKIIELQGSNPLVTIALSKFTAANTLLAMELKNGEKMTANISTKDGKIGKMITEFQNDKIRSYAQHNNFDSREILKMENPIIGTVGTQGSLLISQDLNMRDPYVSNTDLVDGSIDLDFMNYLRSSNQVQSFITTKVSLNNDFTIKKVVGILVQLLPTHTENDIDYLEEKIGNSSYVGEILLKSTNYEALIKEIIEDAVILEQRQLQFECTCSKEKVMRSIKMLGQAEISNIIEEKKDVEIVCEFCSRKYLVNSNDISELLD</sequence>
<evidence type="ECO:0000313" key="7">
    <source>
        <dbReference type="Proteomes" id="UP000233419"/>
    </source>
</evidence>
<keyword evidence="5" id="KW-0676">Redox-active center</keyword>
<evidence type="ECO:0000256" key="5">
    <source>
        <dbReference type="ARBA" id="ARBA00023284"/>
    </source>
</evidence>
<dbReference type="OrthoDB" id="9776534at2"/>
<protein>
    <submittedName>
        <fullName evidence="6">Molecular chaperone Hsp33</fullName>
    </submittedName>
</protein>
<evidence type="ECO:0000256" key="3">
    <source>
        <dbReference type="ARBA" id="ARBA00023157"/>
    </source>
</evidence>
<dbReference type="PANTHER" id="PTHR30111:SF1">
    <property type="entry name" value="33 KDA CHAPERONIN"/>
    <property type="match status" value="1"/>
</dbReference>
<keyword evidence="3" id="KW-1015">Disulfide bond</keyword>
<dbReference type="Gene3D" id="3.90.1280.10">
    <property type="entry name" value="HSP33 redox switch-like"/>
    <property type="match status" value="1"/>
</dbReference>
<dbReference type="AlphaFoldDB" id="A0A2K9BW06"/>
<dbReference type="InterPro" id="IPR000397">
    <property type="entry name" value="Heat_shock_Hsp33"/>
</dbReference>
<dbReference type="Pfam" id="PF01430">
    <property type="entry name" value="HSP33"/>
    <property type="match status" value="1"/>
</dbReference>
<keyword evidence="7" id="KW-1185">Reference proteome</keyword>
<name>A0A2K9BW06_9MOLU</name>
<gene>
    <name evidence="6" type="ORF">CXP39_03865</name>
</gene>
<dbReference type="Gene3D" id="3.55.30.10">
    <property type="entry name" value="Hsp33 domain"/>
    <property type="match status" value="1"/>
</dbReference>
<dbReference type="GO" id="GO:0042026">
    <property type="term" value="P:protein refolding"/>
    <property type="evidence" value="ECO:0007669"/>
    <property type="project" value="TreeGrafter"/>
</dbReference>
<dbReference type="GO" id="GO:0044183">
    <property type="term" value="F:protein folding chaperone"/>
    <property type="evidence" value="ECO:0007669"/>
    <property type="project" value="TreeGrafter"/>
</dbReference>
<dbReference type="SUPFAM" id="SSF118352">
    <property type="entry name" value="HSP33 redox switch-like"/>
    <property type="match status" value="1"/>
</dbReference>
<dbReference type="InterPro" id="IPR016154">
    <property type="entry name" value="Heat_shock_Hsp33_C"/>
</dbReference>
<evidence type="ECO:0000256" key="1">
    <source>
        <dbReference type="ARBA" id="ARBA00022490"/>
    </source>
</evidence>
<dbReference type="GO" id="GO:0051082">
    <property type="term" value="F:unfolded protein binding"/>
    <property type="evidence" value="ECO:0007669"/>
    <property type="project" value="InterPro"/>
</dbReference>
<reference evidence="6 7" key="1">
    <citation type="submission" date="2017-12" db="EMBL/GenBank/DDBJ databases">
        <title>Mesoplasma syrphidae YJS, Complete Genome.</title>
        <authorList>
            <person name="Knight T.F."/>
            <person name="Citino T."/>
            <person name="Rubinstein R."/>
            <person name="Neuschaefer Z."/>
        </authorList>
    </citation>
    <scope>NUCLEOTIDE SEQUENCE [LARGE SCALE GENOMIC DNA]</scope>
    <source>
        <strain evidence="6 7">YJS</strain>
    </source>
</reference>
<organism evidence="6 7">
    <name type="scientific">Mesoplasma syrphidae</name>
    <dbReference type="NCBI Taxonomy" id="225999"/>
    <lineage>
        <taxon>Bacteria</taxon>
        <taxon>Bacillati</taxon>
        <taxon>Mycoplasmatota</taxon>
        <taxon>Mollicutes</taxon>
        <taxon>Entomoplasmatales</taxon>
        <taxon>Entomoplasmataceae</taxon>
        <taxon>Mesoplasma</taxon>
    </lineage>
</organism>
<keyword evidence="4" id="KW-0143">Chaperone</keyword>
<dbReference type="Proteomes" id="UP000233419">
    <property type="component" value="Chromosome"/>
</dbReference>
<dbReference type="PIRSF" id="PIRSF005261">
    <property type="entry name" value="Heat_shock_Hsp33"/>
    <property type="match status" value="1"/>
</dbReference>
<dbReference type="InterPro" id="IPR016153">
    <property type="entry name" value="Heat_shock_Hsp33_N"/>
</dbReference>
<dbReference type="GO" id="GO:0005737">
    <property type="term" value="C:cytoplasm"/>
    <property type="evidence" value="ECO:0007669"/>
    <property type="project" value="InterPro"/>
</dbReference>